<comment type="caution">
    <text evidence="1">The sequence shown here is derived from an EMBL/GenBank/DDBJ whole genome shotgun (WGS) entry which is preliminary data.</text>
</comment>
<dbReference type="Proteomes" id="UP001470230">
    <property type="component" value="Unassembled WGS sequence"/>
</dbReference>
<protein>
    <recommendedName>
        <fullName evidence="3">BTB domain-containing protein</fullName>
    </recommendedName>
</protein>
<name>A0ABR2KZ49_9EUKA</name>
<organism evidence="1 2">
    <name type="scientific">Tritrichomonas musculus</name>
    <dbReference type="NCBI Taxonomy" id="1915356"/>
    <lineage>
        <taxon>Eukaryota</taxon>
        <taxon>Metamonada</taxon>
        <taxon>Parabasalia</taxon>
        <taxon>Tritrichomonadida</taxon>
        <taxon>Tritrichomonadidae</taxon>
        <taxon>Tritrichomonas</taxon>
    </lineage>
</organism>
<evidence type="ECO:0000313" key="2">
    <source>
        <dbReference type="Proteomes" id="UP001470230"/>
    </source>
</evidence>
<reference evidence="1 2" key="1">
    <citation type="submission" date="2024-04" db="EMBL/GenBank/DDBJ databases">
        <title>Tritrichomonas musculus Genome.</title>
        <authorList>
            <person name="Alves-Ferreira E."/>
            <person name="Grigg M."/>
            <person name="Lorenzi H."/>
            <person name="Galac M."/>
        </authorList>
    </citation>
    <scope>NUCLEOTIDE SEQUENCE [LARGE SCALE GENOMIC DNA]</scope>
    <source>
        <strain evidence="1 2">EAF2021</strain>
    </source>
</reference>
<evidence type="ECO:0008006" key="3">
    <source>
        <dbReference type="Google" id="ProtNLM"/>
    </source>
</evidence>
<keyword evidence="2" id="KW-1185">Reference proteome</keyword>
<gene>
    <name evidence="1" type="ORF">M9Y10_013994</name>
</gene>
<accession>A0ABR2KZ49</accession>
<dbReference type="EMBL" id="JAPFFF010000002">
    <property type="protein sequence ID" value="KAK8896103.1"/>
    <property type="molecule type" value="Genomic_DNA"/>
</dbReference>
<evidence type="ECO:0000313" key="1">
    <source>
        <dbReference type="EMBL" id="KAK8896103.1"/>
    </source>
</evidence>
<sequence>MNKYQIFLKPIPKSQKYFVFNEKKFLIDFELLKNNSFFFFRNQNQYENVECINLFQSTEIESFKGISDKAIKDFISLCQNEACQISNSDLYDIQYLARKFEVTELTKLITNIISNKYKELAFDSFLFQNTQNDSLHNTFSVFSEEYTEVISNNLIEFIKDDRLLRFPISILYQIINKYRNKYYKIHEKEFKSSIKNKNYLNDWQQIIEFLFKYLDSYGREASILFSLIDFQNDCSKIINRILDNYLNDFDFDMISNLILKFSLEAERKNSKLKIKHSYFTLEMANSFEIPENKNLKFENGAGDSNNHEINIIQVETNFRNENSLSIFNFSDIIIIEN</sequence>
<proteinExistence type="predicted"/>